<dbReference type="GO" id="GO:0015093">
    <property type="term" value="F:ferrous iron transmembrane transporter activity"/>
    <property type="evidence" value="ECO:0007669"/>
    <property type="project" value="TreeGrafter"/>
</dbReference>
<keyword evidence="3 10" id="KW-0813">Transport</keyword>
<comment type="caution">
    <text evidence="12">The sequence shown here is derived from an EMBL/GenBank/DDBJ whole genome shotgun (WGS) entry which is preliminary data.</text>
</comment>
<protein>
    <recommendedName>
        <fullName evidence="14">Mitochondrial carrier protein</fullName>
    </recommendedName>
</protein>
<dbReference type="EMBL" id="JALJOU010000059">
    <property type="protein sequence ID" value="KAK9827343.1"/>
    <property type="molecule type" value="Genomic_DNA"/>
</dbReference>
<dbReference type="AlphaFoldDB" id="A0AAW1R0H6"/>
<dbReference type="GO" id="GO:0031966">
    <property type="term" value="C:mitochondrial membrane"/>
    <property type="evidence" value="ECO:0007669"/>
    <property type="project" value="UniProtKB-SubCell"/>
</dbReference>
<reference evidence="12 13" key="1">
    <citation type="journal article" date="2024" name="Nat. Commun.">
        <title>Phylogenomics reveals the evolutionary origins of lichenization in chlorophyte algae.</title>
        <authorList>
            <person name="Puginier C."/>
            <person name="Libourel C."/>
            <person name="Otte J."/>
            <person name="Skaloud P."/>
            <person name="Haon M."/>
            <person name="Grisel S."/>
            <person name="Petersen M."/>
            <person name="Berrin J.G."/>
            <person name="Delaux P.M."/>
            <person name="Dal Grande F."/>
            <person name="Keller J."/>
        </authorList>
    </citation>
    <scope>NUCLEOTIDE SEQUENCE [LARGE SCALE GENOMIC DNA]</scope>
    <source>
        <strain evidence="12 13">SAG 245.80</strain>
    </source>
</reference>
<dbReference type="GO" id="GO:0048250">
    <property type="term" value="P:iron import into the mitochondrion"/>
    <property type="evidence" value="ECO:0007669"/>
    <property type="project" value="TreeGrafter"/>
</dbReference>
<comment type="similarity">
    <text evidence="2 10">Belongs to the mitochondrial carrier (TC 2.A.29) family.</text>
</comment>
<evidence type="ECO:0000313" key="12">
    <source>
        <dbReference type="EMBL" id="KAK9827343.1"/>
    </source>
</evidence>
<keyword evidence="7" id="KW-0496">Mitochondrion</keyword>
<evidence type="ECO:0000256" key="11">
    <source>
        <dbReference type="SAM" id="MobiDB-lite"/>
    </source>
</evidence>
<evidence type="ECO:0000256" key="10">
    <source>
        <dbReference type="RuleBase" id="RU000488"/>
    </source>
</evidence>
<keyword evidence="4 9" id="KW-0812">Transmembrane</keyword>
<dbReference type="Pfam" id="PF00153">
    <property type="entry name" value="Mito_carr"/>
    <property type="match status" value="3"/>
</dbReference>
<dbReference type="Proteomes" id="UP001445335">
    <property type="component" value="Unassembled WGS sequence"/>
</dbReference>
<feature type="repeat" description="Solcar" evidence="9">
    <location>
        <begin position="36"/>
        <end position="125"/>
    </location>
</feature>
<dbReference type="Gene3D" id="1.50.40.10">
    <property type="entry name" value="Mitochondrial carrier domain"/>
    <property type="match status" value="1"/>
</dbReference>
<dbReference type="PRINTS" id="PR00926">
    <property type="entry name" value="MITOCARRIER"/>
</dbReference>
<feature type="region of interest" description="Disordered" evidence="11">
    <location>
        <begin position="1"/>
        <end position="30"/>
    </location>
</feature>
<evidence type="ECO:0000256" key="3">
    <source>
        <dbReference type="ARBA" id="ARBA00022448"/>
    </source>
</evidence>
<evidence type="ECO:0000256" key="1">
    <source>
        <dbReference type="ARBA" id="ARBA00004225"/>
    </source>
</evidence>
<name>A0AAW1R0H6_9CHLO</name>
<evidence type="ECO:0000256" key="6">
    <source>
        <dbReference type="ARBA" id="ARBA00022989"/>
    </source>
</evidence>
<sequence>MNEKTAQARQRRTGGIAGSDAQEASTSGRAQQTDGLTFLGHMAAGAVAGIAEHVAMYPVDTIKTRMQALGHPGQRLHGSTVAQALKAVLKREGVRGLYGGVWAVSLGAGPAHALYFAAYEAAKQALGGGEEGHHPFAVAAAGVFATVTSDACMTPFDVVKQRLQVARSPYKGVWDCVSRTLRAEGVGAFYRSYRTTIIMNIPFTAIYFATYESAKKALGAREAQQEETLRVQLLAGGLAGGTAAGLTTPLDVVKTRLQLAGVHSPTRYSSGALLPTIRRIVAEEGTRALWCGMRPRVLFHTPAAALCWATYESMKRFLSV</sequence>
<evidence type="ECO:0000256" key="4">
    <source>
        <dbReference type="ARBA" id="ARBA00022692"/>
    </source>
</evidence>
<accession>A0AAW1R0H6</accession>
<gene>
    <name evidence="12" type="ORF">WJX81_007724</name>
</gene>
<evidence type="ECO:0000256" key="2">
    <source>
        <dbReference type="ARBA" id="ARBA00006375"/>
    </source>
</evidence>
<keyword evidence="8 9" id="KW-0472">Membrane</keyword>
<dbReference type="PROSITE" id="PS50920">
    <property type="entry name" value="SOLCAR"/>
    <property type="match status" value="3"/>
</dbReference>
<proteinExistence type="inferred from homology"/>
<dbReference type="PANTHER" id="PTHR45758:SF4">
    <property type="entry name" value="MITOFERRIN-1"/>
    <property type="match status" value="1"/>
</dbReference>
<dbReference type="InterPro" id="IPR023395">
    <property type="entry name" value="MCP_dom_sf"/>
</dbReference>
<evidence type="ECO:0000256" key="5">
    <source>
        <dbReference type="ARBA" id="ARBA00022737"/>
    </source>
</evidence>
<dbReference type="InterPro" id="IPR002067">
    <property type="entry name" value="MCP"/>
</dbReference>
<feature type="repeat" description="Solcar" evidence="9">
    <location>
        <begin position="133"/>
        <end position="217"/>
    </location>
</feature>
<dbReference type="InterPro" id="IPR018108">
    <property type="entry name" value="MCP_transmembrane"/>
</dbReference>
<dbReference type="PANTHER" id="PTHR45758">
    <property type="entry name" value="MITOFERRIN-1-RELATED"/>
    <property type="match status" value="1"/>
</dbReference>
<organism evidence="12 13">
    <name type="scientific">Elliptochloris bilobata</name>
    <dbReference type="NCBI Taxonomy" id="381761"/>
    <lineage>
        <taxon>Eukaryota</taxon>
        <taxon>Viridiplantae</taxon>
        <taxon>Chlorophyta</taxon>
        <taxon>core chlorophytes</taxon>
        <taxon>Trebouxiophyceae</taxon>
        <taxon>Trebouxiophyceae incertae sedis</taxon>
        <taxon>Elliptochloris clade</taxon>
        <taxon>Elliptochloris</taxon>
    </lineage>
</organism>
<comment type="subcellular location">
    <subcellularLocation>
        <location evidence="1">Mitochondrion membrane</location>
        <topology evidence="1">Multi-pass membrane protein</topology>
    </subcellularLocation>
</comment>
<feature type="repeat" description="Solcar" evidence="9">
    <location>
        <begin position="227"/>
        <end position="317"/>
    </location>
</feature>
<evidence type="ECO:0000256" key="8">
    <source>
        <dbReference type="ARBA" id="ARBA00023136"/>
    </source>
</evidence>
<evidence type="ECO:0008006" key="14">
    <source>
        <dbReference type="Google" id="ProtNLM"/>
    </source>
</evidence>
<keyword evidence="6" id="KW-1133">Transmembrane helix</keyword>
<dbReference type="SUPFAM" id="SSF103506">
    <property type="entry name" value="Mitochondrial carrier"/>
    <property type="match status" value="1"/>
</dbReference>
<keyword evidence="5" id="KW-0677">Repeat</keyword>
<evidence type="ECO:0000256" key="9">
    <source>
        <dbReference type="PROSITE-ProRule" id="PRU00282"/>
    </source>
</evidence>
<evidence type="ECO:0000313" key="13">
    <source>
        <dbReference type="Proteomes" id="UP001445335"/>
    </source>
</evidence>
<evidence type="ECO:0000256" key="7">
    <source>
        <dbReference type="ARBA" id="ARBA00023128"/>
    </source>
</evidence>
<keyword evidence="13" id="KW-1185">Reference proteome</keyword>